<dbReference type="Proteomes" id="UP001331761">
    <property type="component" value="Unassembled WGS sequence"/>
</dbReference>
<keyword evidence="2" id="KW-1185">Reference proteome</keyword>
<protein>
    <submittedName>
        <fullName evidence="1">Uncharacterized protein</fullName>
    </submittedName>
</protein>
<reference evidence="1 2" key="1">
    <citation type="submission" date="2019-10" db="EMBL/GenBank/DDBJ databases">
        <title>Assembly and Annotation for the nematode Trichostrongylus colubriformis.</title>
        <authorList>
            <person name="Martin J."/>
        </authorList>
    </citation>
    <scope>NUCLEOTIDE SEQUENCE [LARGE SCALE GENOMIC DNA]</scope>
    <source>
        <strain evidence="1">G859</strain>
        <tissue evidence="1">Whole worm</tissue>
    </source>
</reference>
<proteinExistence type="predicted"/>
<sequence length="68" mass="7501">MIFVEVIANPSMAMPNLAEISELANRKQMIFVEVIANPSMAMPNLAEISELANRKQVRFGVPQGSRAK</sequence>
<dbReference type="AlphaFoldDB" id="A0AAN8FYT2"/>
<evidence type="ECO:0000313" key="1">
    <source>
        <dbReference type="EMBL" id="KAK5979855.1"/>
    </source>
</evidence>
<dbReference type="EMBL" id="WIXE01007925">
    <property type="protein sequence ID" value="KAK5979855.1"/>
    <property type="molecule type" value="Genomic_DNA"/>
</dbReference>
<gene>
    <name evidence="1" type="ORF">GCK32_021338</name>
</gene>
<comment type="caution">
    <text evidence="1">The sequence shown here is derived from an EMBL/GenBank/DDBJ whole genome shotgun (WGS) entry which is preliminary data.</text>
</comment>
<accession>A0AAN8FYT2</accession>
<organism evidence="1 2">
    <name type="scientific">Trichostrongylus colubriformis</name>
    <name type="common">Black scour worm</name>
    <dbReference type="NCBI Taxonomy" id="6319"/>
    <lineage>
        <taxon>Eukaryota</taxon>
        <taxon>Metazoa</taxon>
        <taxon>Ecdysozoa</taxon>
        <taxon>Nematoda</taxon>
        <taxon>Chromadorea</taxon>
        <taxon>Rhabditida</taxon>
        <taxon>Rhabditina</taxon>
        <taxon>Rhabditomorpha</taxon>
        <taxon>Strongyloidea</taxon>
        <taxon>Trichostrongylidae</taxon>
        <taxon>Trichostrongylus</taxon>
    </lineage>
</organism>
<evidence type="ECO:0000313" key="2">
    <source>
        <dbReference type="Proteomes" id="UP001331761"/>
    </source>
</evidence>
<name>A0AAN8FYT2_TRICO</name>